<dbReference type="SUPFAM" id="SSF48452">
    <property type="entry name" value="TPR-like"/>
    <property type="match status" value="1"/>
</dbReference>
<comment type="caution">
    <text evidence="5">The sequence shown here is derived from an EMBL/GenBank/DDBJ whole genome shotgun (WGS) entry which is preliminary data.</text>
</comment>
<evidence type="ECO:0000313" key="6">
    <source>
        <dbReference type="Proteomes" id="UP001528673"/>
    </source>
</evidence>
<keyword evidence="2" id="KW-0067">ATP-binding</keyword>
<evidence type="ECO:0000313" key="5">
    <source>
        <dbReference type="EMBL" id="MDD0840303.1"/>
    </source>
</evidence>
<feature type="region of interest" description="Disordered" evidence="3">
    <location>
        <begin position="174"/>
        <end position="220"/>
    </location>
</feature>
<keyword evidence="6" id="KW-1185">Reference proteome</keyword>
<dbReference type="SMART" id="SM00382">
    <property type="entry name" value="AAA"/>
    <property type="match status" value="1"/>
</dbReference>
<dbReference type="Gene3D" id="3.30.70.1230">
    <property type="entry name" value="Nucleotide cyclase"/>
    <property type="match status" value="1"/>
</dbReference>
<dbReference type="InterPro" id="IPR041664">
    <property type="entry name" value="AAA_16"/>
</dbReference>
<evidence type="ECO:0000259" key="4">
    <source>
        <dbReference type="SMART" id="SM00382"/>
    </source>
</evidence>
<dbReference type="CDD" id="cd01120">
    <property type="entry name" value="RecA-like_superfamily"/>
    <property type="match status" value="1"/>
</dbReference>
<dbReference type="Proteomes" id="UP001528673">
    <property type="component" value="Unassembled WGS sequence"/>
</dbReference>
<feature type="compositionally biased region" description="Low complexity" evidence="3">
    <location>
        <begin position="191"/>
        <end position="216"/>
    </location>
</feature>
<evidence type="ECO:0000256" key="2">
    <source>
        <dbReference type="ARBA" id="ARBA00022840"/>
    </source>
</evidence>
<sequence length="1141" mass="122584">MHAPSNPDRPLLCLAGRPALISERRLQPLSLKYRKGLGLLGFLASHADRVFRRETLAELLWPDIQGSAGRANLRVVLADLTAVFRQLGLDGVFEVQRDWLALRPGQRLLTDVTALAEASQGQALPPALTQRLREQMERGALWLADADQGTSSDFQEWLQAQRLHLEETLRQVTADPSLPPTAGGLPPPGAPLQGPAPGQRQGLAAAPQAAPAPVGPNEEAGPHISLLTLLRLEVDSPEGEHGLSPFLSQAGLVESVRALARGHGGELGELSDSGLTLVFGLNQLHTGQRWQALQCAYGLHDLLAPQLGLRMGLTAGRTLALRQPRLQLMGGRKRLVERLALSAERGELVCDDSLQDLALHLGFESLGRRRFRGFQEEHPLYRGPLTERRPMLLPPGGDFSGGYFGREALLKQARERLAQAGPGASVGVCIQGDPGMGKTRLAWELARRLQSEGTPTFWLSAVPEAVDVPWRGLLDLLQRVLGGPGSVADQLQRLARQLGAELSAPAQAALTGLIEHAHLPQGQQGALAEGLGALLRGRGERPALVVIDDVQWLDQPSTQLLNRLIQAGQATQWLLTRRSQGPHGLRLDGLEEWTLPPLDDASAEAILSALPDADLLSPEARRGRIANARGLPLYLLADSVPSDHGSHFSEFCQALLNRLGDARAPMAAAAVFGMLFSIDDLATLCGPDAARQACERALASGLLVARGTHQASFFHPRLREHLLSVTPLDTLQHHAQQAAALLQARRQFTEAAVLWEQAQRPHDARNAWFLAAQTALAEDDICAACNSSARLAQLGYLDGPAGLRARVLHANALIARDGYGSLESHQVMMGVAETSIDLASLDPDTRFSVLMLSYLGAASQGHADGLAHAQALQDEAQSPAQRMTACWARGNTLFWMGHLAEAREALTQCIAWGAGLSARERMLFFPSDLSVFAQAELGWMLWFIGDTAAAQALLQQALHQAAQSSTRQDPCIAGCFAALTAWCGGDLGQATQHAAQAFQIAESEGFGFWRAVAGLLLALTQGSAGQPVDLQPISAAADTMLAGYRAGTTTALWLLGATLQACGRSEEALPVLQQALQACEHYEHRYCRMDLWRQQALALQALGQHEAAATARREAWAQGQALGAHGWLAHWQAELTPGAAA</sequence>
<dbReference type="InterPro" id="IPR029787">
    <property type="entry name" value="Nucleotide_cyclase"/>
</dbReference>
<evidence type="ECO:0000256" key="1">
    <source>
        <dbReference type="ARBA" id="ARBA00022741"/>
    </source>
</evidence>
<dbReference type="Gene3D" id="1.25.40.10">
    <property type="entry name" value="Tetratricopeptide repeat domain"/>
    <property type="match status" value="1"/>
</dbReference>
<dbReference type="InterPro" id="IPR036388">
    <property type="entry name" value="WH-like_DNA-bd_sf"/>
</dbReference>
<organism evidence="5 6">
    <name type="scientific">Curvibacter cyanobacteriorum</name>
    <dbReference type="NCBI Taxonomy" id="3026422"/>
    <lineage>
        <taxon>Bacteria</taxon>
        <taxon>Pseudomonadati</taxon>
        <taxon>Pseudomonadota</taxon>
        <taxon>Betaproteobacteria</taxon>
        <taxon>Burkholderiales</taxon>
        <taxon>Comamonadaceae</taxon>
        <taxon>Curvibacter</taxon>
    </lineage>
</organism>
<dbReference type="InterPro" id="IPR027417">
    <property type="entry name" value="P-loop_NTPase"/>
</dbReference>
<evidence type="ECO:0000256" key="3">
    <source>
        <dbReference type="SAM" id="MobiDB-lite"/>
    </source>
</evidence>
<feature type="domain" description="AAA+ ATPase" evidence="4">
    <location>
        <begin position="424"/>
        <end position="631"/>
    </location>
</feature>
<dbReference type="EMBL" id="JAQSIP010000009">
    <property type="protein sequence ID" value="MDD0840303.1"/>
    <property type="molecule type" value="Genomic_DNA"/>
</dbReference>
<dbReference type="InterPro" id="IPR011990">
    <property type="entry name" value="TPR-like_helical_dom_sf"/>
</dbReference>
<dbReference type="PANTHER" id="PTHR16305">
    <property type="entry name" value="TESTICULAR SOLUBLE ADENYLYL CYCLASE"/>
    <property type="match status" value="1"/>
</dbReference>
<dbReference type="RefSeq" id="WP_273953100.1">
    <property type="nucleotide sequence ID" value="NZ_JAQSIP010000009.1"/>
</dbReference>
<dbReference type="PANTHER" id="PTHR16305:SF35">
    <property type="entry name" value="TRANSCRIPTIONAL ACTIVATOR DOMAIN"/>
    <property type="match status" value="1"/>
</dbReference>
<keyword evidence="1" id="KW-0547">Nucleotide-binding</keyword>
<dbReference type="SUPFAM" id="SSF55073">
    <property type="entry name" value="Nucleotide cyclase"/>
    <property type="match status" value="1"/>
</dbReference>
<reference evidence="5 6" key="1">
    <citation type="submission" date="2023-02" db="EMBL/GenBank/DDBJ databases">
        <title>Bacterial whole genomic sequence of Curvibacter sp. HBC61.</title>
        <authorList>
            <person name="Le V."/>
            <person name="Ko S.-R."/>
            <person name="Ahn C.-Y."/>
            <person name="Oh H.-M."/>
        </authorList>
    </citation>
    <scope>NUCLEOTIDE SEQUENCE [LARGE SCALE GENOMIC DNA]</scope>
    <source>
        <strain evidence="5 6">HBC61</strain>
    </source>
</reference>
<name>A0ABT5N1Y2_9BURK</name>
<proteinExistence type="predicted"/>
<dbReference type="SUPFAM" id="SSF52540">
    <property type="entry name" value="P-loop containing nucleoside triphosphate hydrolases"/>
    <property type="match status" value="1"/>
</dbReference>
<gene>
    <name evidence="5" type="ORF">PSQ40_17095</name>
</gene>
<protein>
    <submittedName>
        <fullName evidence="5">AAA family ATPase</fullName>
    </submittedName>
</protein>
<dbReference type="Pfam" id="PF13191">
    <property type="entry name" value="AAA_16"/>
    <property type="match status" value="1"/>
</dbReference>
<dbReference type="Gene3D" id="3.40.50.300">
    <property type="entry name" value="P-loop containing nucleotide triphosphate hydrolases"/>
    <property type="match status" value="1"/>
</dbReference>
<dbReference type="Gene3D" id="1.10.10.10">
    <property type="entry name" value="Winged helix-like DNA-binding domain superfamily/Winged helix DNA-binding domain"/>
    <property type="match status" value="1"/>
</dbReference>
<accession>A0ABT5N1Y2</accession>
<dbReference type="InterPro" id="IPR003593">
    <property type="entry name" value="AAA+_ATPase"/>
</dbReference>